<evidence type="ECO:0000313" key="2">
    <source>
        <dbReference type="EMBL" id="JAH04323.1"/>
    </source>
</evidence>
<sequence length="49" mass="5721">METPREHMAKDSVITQLSPAPREREREQERAQMHRPSKGEVSKPCRCCN</sequence>
<reference evidence="2" key="1">
    <citation type="submission" date="2014-11" db="EMBL/GenBank/DDBJ databases">
        <authorList>
            <person name="Amaro Gonzalez C."/>
        </authorList>
    </citation>
    <scope>NUCLEOTIDE SEQUENCE</scope>
</reference>
<feature type="compositionally biased region" description="Basic and acidic residues" evidence="1">
    <location>
        <begin position="1"/>
        <end position="10"/>
    </location>
</feature>
<evidence type="ECO:0000256" key="1">
    <source>
        <dbReference type="SAM" id="MobiDB-lite"/>
    </source>
</evidence>
<feature type="compositionally biased region" description="Basic and acidic residues" evidence="1">
    <location>
        <begin position="21"/>
        <end position="43"/>
    </location>
</feature>
<organism evidence="2">
    <name type="scientific">Anguilla anguilla</name>
    <name type="common">European freshwater eel</name>
    <name type="synonym">Muraena anguilla</name>
    <dbReference type="NCBI Taxonomy" id="7936"/>
    <lineage>
        <taxon>Eukaryota</taxon>
        <taxon>Metazoa</taxon>
        <taxon>Chordata</taxon>
        <taxon>Craniata</taxon>
        <taxon>Vertebrata</taxon>
        <taxon>Euteleostomi</taxon>
        <taxon>Actinopterygii</taxon>
        <taxon>Neopterygii</taxon>
        <taxon>Teleostei</taxon>
        <taxon>Anguilliformes</taxon>
        <taxon>Anguillidae</taxon>
        <taxon>Anguilla</taxon>
    </lineage>
</organism>
<protein>
    <submittedName>
        <fullName evidence="2">Uncharacterized protein</fullName>
    </submittedName>
</protein>
<name>A0A0E9PKI2_ANGAN</name>
<feature type="region of interest" description="Disordered" evidence="1">
    <location>
        <begin position="1"/>
        <end position="49"/>
    </location>
</feature>
<dbReference type="AlphaFoldDB" id="A0A0E9PKI2"/>
<reference evidence="2" key="2">
    <citation type="journal article" date="2015" name="Fish Shellfish Immunol.">
        <title>Early steps in the European eel (Anguilla anguilla)-Vibrio vulnificus interaction in the gills: Role of the RtxA13 toxin.</title>
        <authorList>
            <person name="Callol A."/>
            <person name="Pajuelo D."/>
            <person name="Ebbesson L."/>
            <person name="Teles M."/>
            <person name="MacKenzie S."/>
            <person name="Amaro C."/>
        </authorList>
    </citation>
    <scope>NUCLEOTIDE SEQUENCE</scope>
</reference>
<proteinExistence type="predicted"/>
<accession>A0A0E9PKI2</accession>
<dbReference type="EMBL" id="GBXM01104254">
    <property type="protein sequence ID" value="JAH04323.1"/>
    <property type="molecule type" value="Transcribed_RNA"/>
</dbReference>